<keyword evidence="4 9" id="KW-0378">Hydrolase</keyword>
<evidence type="ECO:0000256" key="6">
    <source>
        <dbReference type="ARBA" id="ARBA00023295"/>
    </source>
</evidence>
<dbReference type="AlphaFoldDB" id="A0A9N9QRZ0"/>
<dbReference type="PANTHER" id="PTHR10353">
    <property type="entry name" value="GLYCOSYL HYDROLASE"/>
    <property type="match status" value="1"/>
</dbReference>
<dbReference type="PROSITE" id="PS00572">
    <property type="entry name" value="GLYCOSYL_HYDROL_F1_1"/>
    <property type="match status" value="1"/>
</dbReference>
<dbReference type="InterPro" id="IPR017853">
    <property type="entry name" value="GH"/>
</dbReference>
<evidence type="ECO:0000256" key="2">
    <source>
        <dbReference type="ARBA" id="ARBA00011738"/>
    </source>
</evidence>
<dbReference type="EC" id="3.2.1.21" evidence="3"/>
<protein>
    <recommendedName>
        <fullName evidence="3">beta-glucosidase</fullName>
        <ecNumber evidence="3">3.2.1.21</ecNumber>
    </recommendedName>
</protein>
<dbReference type="InterPro" id="IPR018120">
    <property type="entry name" value="Glyco_hydro_1_AS"/>
</dbReference>
<organism evidence="11 12">
    <name type="scientific">Ceutorhynchus assimilis</name>
    <name type="common">cabbage seed weevil</name>
    <dbReference type="NCBI Taxonomy" id="467358"/>
    <lineage>
        <taxon>Eukaryota</taxon>
        <taxon>Metazoa</taxon>
        <taxon>Ecdysozoa</taxon>
        <taxon>Arthropoda</taxon>
        <taxon>Hexapoda</taxon>
        <taxon>Insecta</taxon>
        <taxon>Pterygota</taxon>
        <taxon>Neoptera</taxon>
        <taxon>Endopterygota</taxon>
        <taxon>Coleoptera</taxon>
        <taxon>Polyphaga</taxon>
        <taxon>Cucujiformia</taxon>
        <taxon>Curculionidae</taxon>
        <taxon>Ceutorhynchinae</taxon>
        <taxon>Ceutorhynchus</taxon>
    </lineage>
</organism>
<evidence type="ECO:0000313" key="12">
    <source>
        <dbReference type="Proteomes" id="UP001152799"/>
    </source>
</evidence>
<evidence type="ECO:0000256" key="5">
    <source>
        <dbReference type="ARBA" id="ARBA00023180"/>
    </source>
</evidence>
<keyword evidence="12" id="KW-1185">Reference proteome</keyword>
<proteinExistence type="inferred from homology"/>
<reference evidence="11" key="1">
    <citation type="submission" date="2022-01" db="EMBL/GenBank/DDBJ databases">
        <authorList>
            <person name="King R."/>
        </authorList>
    </citation>
    <scope>NUCLEOTIDE SEQUENCE</scope>
</reference>
<evidence type="ECO:0000256" key="7">
    <source>
        <dbReference type="PROSITE-ProRule" id="PRU10055"/>
    </source>
</evidence>
<keyword evidence="5" id="KW-0325">Glycoprotein</keyword>
<name>A0A9N9QRZ0_9CUCU</name>
<comment type="subunit">
    <text evidence="2">Homodimer.</text>
</comment>
<dbReference type="SUPFAM" id="SSF51445">
    <property type="entry name" value="(Trans)glycosidases"/>
    <property type="match status" value="1"/>
</dbReference>
<dbReference type="GO" id="GO:0005975">
    <property type="term" value="P:carbohydrate metabolic process"/>
    <property type="evidence" value="ECO:0007669"/>
    <property type="project" value="InterPro"/>
</dbReference>
<evidence type="ECO:0000256" key="8">
    <source>
        <dbReference type="RuleBase" id="RU003690"/>
    </source>
</evidence>
<sequence length="480" mass="55140">MKKIVFVTLCLFASVYCRLQIPKGFKFGVATAAYQVEGGWNQDGKGENIWDRYTHTHKDQIKDHSNGDIACDSYHLWRKDVELLEELGVDFYRFSLSWSRILPTGFSNKINKAGVDYYNETINLLISKNIEPMVTLYHWDLPQPLQDLGGWTNSLITDYFEDYARVAFTLFGDRVKLWITINEPASICIDTYENGNGAPGIKSPGLGSYLCGKNILLAHAKAYRLYQADFKNTQQGKVGITIDSIWAEPKSKSQQDQDASDREMQMSFGWYAHPIFSRKGHYPDVMIERIDALSVRQNFTRSRLPSFSAQEIKLLRGSADFLGLNHYHTWLVTSKNFTSNDISFLADKGTILEKDPSWKDPEILPWGFTKLLSWIKDQYDNPLVYITENGIGDTTGTLNDTHRIEFIQEYVKAVLIAINTYECNVSRYTVWSLMDNMEWNQGYTIKFGIYQVDFHSPARTRSEKKSAVFYKGLIMSTELD</sequence>
<dbReference type="GO" id="GO:0008422">
    <property type="term" value="F:beta-glucosidase activity"/>
    <property type="evidence" value="ECO:0007669"/>
    <property type="project" value="TreeGrafter"/>
</dbReference>
<evidence type="ECO:0000313" key="11">
    <source>
        <dbReference type="EMBL" id="CAG9772708.1"/>
    </source>
</evidence>
<evidence type="ECO:0000256" key="10">
    <source>
        <dbReference type="SAM" id="SignalP"/>
    </source>
</evidence>
<evidence type="ECO:0000256" key="4">
    <source>
        <dbReference type="ARBA" id="ARBA00022801"/>
    </source>
</evidence>
<feature type="signal peptide" evidence="10">
    <location>
        <begin position="1"/>
        <end position="17"/>
    </location>
</feature>
<dbReference type="InterPro" id="IPR001360">
    <property type="entry name" value="Glyco_hydro_1"/>
</dbReference>
<comment type="similarity">
    <text evidence="1 8">Belongs to the glycosyl hydrolase 1 family.</text>
</comment>
<dbReference type="PROSITE" id="PS00653">
    <property type="entry name" value="GLYCOSYL_HYDROL_F1_2"/>
    <property type="match status" value="1"/>
</dbReference>
<dbReference type="FunFam" id="3.20.20.80:FF:000013">
    <property type="entry name" value="lactase-phlorizin hydrolase"/>
    <property type="match status" value="1"/>
</dbReference>
<dbReference type="Proteomes" id="UP001152799">
    <property type="component" value="Chromosome 8"/>
</dbReference>
<dbReference type="PRINTS" id="PR00131">
    <property type="entry name" value="GLHYDRLASE1"/>
</dbReference>
<evidence type="ECO:0000256" key="9">
    <source>
        <dbReference type="RuleBase" id="RU004468"/>
    </source>
</evidence>
<feature type="chain" id="PRO_5040465178" description="beta-glucosidase" evidence="10">
    <location>
        <begin position="18"/>
        <end position="480"/>
    </location>
</feature>
<gene>
    <name evidence="11" type="ORF">CEUTPL_LOCUS13114</name>
</gene>
<keyword evidence="10" id="KW-0732">Signal</keyword>
<dbReference type="EMBL" id="OU892284">
    <property type="protein sequence ID" value="CAG9772708.1"/>
    <property type="molecule type" value="Genomic_DNA"/>
</dbReference>
<evidence type="ECO:0000256" key="3">
    <source>
        <dbReference type="ARBA" id="ARBA00012744"/>
    </source>
</evidence>
<dbReference type="Gene3D" id="3.20.20.80">
    <property type="entry name" value="Glycosidases"/>
    <property type="match status" value="1"/>
</dbReference>
<evidence type="ECO:0000256" key="1">
    <source>
        <dbReference type="ARBA" id="ARBA00010838"/>
    </source>
</evidence>
<accession>A0A9N9QRZ0</accession>
<feature type="active site" description="Nucleophile" evidence="7">
    <location>
        <position position="388"/>
    </location>
</feature>
<dbReference type="InterPro" id="IPR033132">
    <property type="entry name" value="GH_1_N_CS"/>
</dbReference>
<dbReference type="OrthoDB" id="65569at2759"/>
<dbReference type="Pfam" id="PF00232">
    <property type="entry name" value="Glyco_hydro_1"/>
    <property type="match status" value="1"/>
</dbReference>
<dbReference type="PANTHER" id="PTHR10353:SF36">
    <property type="entry name" value="LP05116P"/>
    <property type="match status" value="1"/>
</dbReference>
<keyword evidence="6 9" id="KW-0326">Glycosidase</keyword>